<protein>
    <submittedName>
        <fullName evidence="1">Uncharacterized protein</fullName>
    </submittedName>
</protein>
<dbReference type="EMBL" id="JAMSHA010000005">
    <property type="protein sequence ID" value="MCV2223238.1"/>
    <property type="molecule type" value="Genomic_DNA"/>
</dbReference>
<accession>A0ABT2XX33</accession>
<evidence type="ECO:0000313" key="1">
    <source>
        <dbReference type="EMBL" id="MCV2223238.1"/>
    </source>
</evidence>
<reference evidence="1" key="1">
    <citation type="submission" date="2022-06" db="EMBL/GenBank/DDBJ databases">
        <title>De novo draft assembly of the Pseudomonas mercurotoleraris sp. nov., isolated from the plants rhizosphere.</title>
        <authorList>
            <person name="Robas M."/>
            <person name="Gonzalez D."/>
            <person name="Fernandez V.M."/>
            <person name="Luna L."/>
            <person name="Provanza A."/>
            <person name="Jimenez P.A."/>
        </authorList>
    </citation>
    <scope>NUCLEOTIDE SEQUENCE</scope>
    <source>
        <strain evidence="1">SAICEUPSM</strain>
    </source>
</reference>
<keyword evidence="2" id="KW-1185">Reference proteome</keyword>
<evidence type="ECO:0000313" key="2">
    <source>
        <dbReference type="Proteomes" id="UP001063475"/>
    </source>
</evidence>
<gene>
    <name evidence="1" type="ORF">ND528_16820</name>
</gene>
<dbReference type="RefSeq" id="WP_137215234.1">
    <property type="nucleotide sequence ID" value="NZ_JAMSHA010000005.1"/>
</dbReference>
<dbReference type="Proteomes" id="UP001063475">
    <property type="component" value="Unassembled WGS sequence"/>
</dbReference>
<proteinExistence type="predicted"/>
<comment type="caution">
    <text evidence="1">The sequence shown here is derived from an EMBL/GenBank/DDBJ whole genome shotgun (WGS) entry which is preliminary data.</text>
</comment>
<organism evidence="1 2">
    <name type="scientific">Pseudomonas mercuritolerans</name>
    <dbReference type="NCBI Taxonomy" id="2951809"/>
    <lineage>
        <taxon>Bacteria</taxon>
        <taxon>Pseudomonadati</taxon>
        <taxon>Pseudomonadota</taxon>
        <taxon>Gammaproteobacteria</taxon>
        <taxon>Pseudomonadales</taxon>
        <taxon>Pseudomonadaceae</taxon>
        <taxon>Pseudomonas</taxon>
    </lineage>
</organism>
<sequence length="133" mass="15486">MNYLEKEIDSTLVQHALPHEKLSDDELSDLITKLTTVFFSTKAKYLDPLHLKSNKKHHDPEFWKKVDTLENLGHPFLIVQDSNIHAWKLENSLDLKKLFSETTGFPFWIADDLFNVLIHMDDHDCVHISNSSD</sequence>
<name>A0ABT2XX33_9PSED</name>